<dbReference type="OrthoDB" id="2388015at2"/>
<dbReference type="EMBL" id="UFSM01000001">
    <property type="protein sequence ID" value="SUU89176.1"/>
    <property type="molecule type" value="Genomic_DNA"/>
</dbReference>
<keyword evidence="3 6" id="KW-0812">Transmembrane</keyword>
<reference evidence="8 9" key="1">
    <citation type="submission" date="2018-06" db="EMBL/GenBank/DDBJ databases">
        <authorList>
            <consortium name="Pathogen Informatics"/>
            <person name="Doyle S."/>
        </authorList>
    </citation>
    <scope>NUCLEOTIDE SEQUENCE [LARGE SCALE GENOMIC DNA]</scope>
    <source>
        <strain evidence="8 9">NCTC10684</strain>
    </source>
</reference>
<dbReference type="Pfam" id="PF01545">
    <property type="entry name" value="Cation_efflux"/>
    <property type="match status" value="1"/>
</dbReference>
<evidence type="ECO:0000256" key="1">
    <source>
        <dbReference type="ARBA" id="ARBA00004141"/>
    </source>
</evidence>
<dbReference type="GO" id="GO:0006882">
    <property type="term" value="P:intracellular zinc ion homeostasis"/>
    <property type="evidence" value="ECO:0007669"/>
    <property type="project" value="TreeGrafter"/>
</dbReference>
<evidence type="ECO:0000259" key="7">
    <source>
        <dbReference type="Pfam" id="PF01545"/>
    </source>
</evidence>
<dbReference type="GO" id="GO:0015341">
    <property type="term" value="F:zinc efflux antiporter activity"/>
    <property type="evidence" value="ECO:0007669"/>
    <property type="project" value="TreeGrafter"/>
</dbReference>
<feature type="transmembrane region" description="Helical" evidence="6">
    <location>
        <begin position="79"/>
        <end position="100"/>
    </location>
</feature>
<dbReference type="InterPro" id="IPR027469">
    <property type="entry name" value="Cation_efflux_TMD_sf"/>
</dbReference>
<evidence type="ECO:0000256" key="5">
    <source>
        <dbReference type="ARBA" id="ARBA00023136"/>
    </source>
</evidence>
<proteinExistence type="predicted"/>
<protein>
    <submittedName>
        <fullName evidence="8">Zinc transporter ZitB</fullName>
    </submittedName>
</protein>
<evidence type="ECO:0000313" key="9">
    <source>
        <dbReference type="Proteomes" id="UP000254701"/>
    </source>
</evidence>
<dbReference type="GO" id="GO:0005886">
    <property type="term" value="C:plasma membrane"/>
    <property type="evidence" value="ECO:0007669"/>
    <property type="project" value="TreeGrafter"/>
</dbReference>
<dbReference type="Gene3D" id="1.20.1510.10">
    <property type="entry name" value="Cation efflux protein transmembrane domain"/>
    <property type="match status" value="1"/>
</dbReference>
<dbReference type="RefSeq" id="WP_115731393.1">
    <property type="nucleotide sequence ID" value="NZ_BAAAVY010000002.1"/>
</dbReference>
<dbReference type="SUPFAM" id="SSF161111">
    <property type="entry name" value="Cation efflux protein transmembrane domain-like"/>
    <property type="match status" value="1"/>
</dbReference>
<evidence type="ECO:0000256" key="3">
    <source>
        <dbReference type="ARBA" id="ARBA00022692"/>
    </source>
</evidence>
<gene>
    <name evidence="8" type="ORF">NCTC10684_02409</name>
</gene>
<dbReference type="Proteomes" id="UP000254701">
    <property type="component" value="Unassembled WGS sequence"/>
</dbReference>
<organism evidence="8 9">
    <name type="scientific">Aminobacter aminovorans</name>
    <name type="common">Chelatobacter heintzii</name>
    <dbReference type="NCBI Taxonomy" id="83263"/>
    <lineage>
        <taxon>Bacteria</taxon>
        <taxon>Pseudomonadati</taxon>
        <taxon>Pseudomonadota</taxon>
        <taxon>Alphaproteobacteria</taxon>
        <taxon>Hyphomicrobiales</taxon>
        <taxon>Phyllobacteriaceae</taxon>
        <taxon>Aminobacter</taxon>
    </lineage>
</organism>
<keyword evidence="4 6" id="KW-1133">Transmembrane helix</keyword>
<dbReference type="GO" id="GO:0015093">
    <property type="term" value="F:ferrous iron transmembrane transporter activity"/>
    <property type="evidence" value="ECO:0007669"/>
    <property type="project" value="TreeGrafter"/>
</dbReference>
<keyword evidence="5 6" id="KW-0472">Membrane</keyword>
<feature type="domain" description="Cation efflux protein transmembrane" evidence="7">
    <location>
        <begin position="10"/>
        <end position="215"/>
    </location>
</feature>
<dbReference type="InterPro" id="IPR058533">
    <property type="entry name" value="Cation_efflux_TM"/>
</dbReference>
<name>A0A380WLR8_AMIAI</name>
<dbReference type="InterPro" id="IPR050291">
    <property type="entry name" value="CDF_Transporter"/>
</dbReference>
<feature type="transmembrane region" description="Helical" evidence="6">
    <location>
        <begin position="152"/>
        <end position="174"/>
    </location>
</feature>
<dbReference type="PANTHER" id="PTHR43840:SF15">
    <property type="entry name" value="MITOCHONDRIAL METAL TRANSPORTER 1-RELATED"/>
    <property type="match status" value="1"/>
</dbReference>
<keyword evidence="2" id="KW-0813">Transport</keyword>
<dbReference type="PANTHER" id="PTHR43840">
    <property type="entry name" value="MITOCHONDRIAL METAL TRANSPORTER 1-RELATED"/>
    <property type="match status" value="1"/>
</dbReference>
<dbReference type="GO" id="GO:0015086">
    <property type="term" value="F:cadmium ion transmembrane transporter activity"/>
    <property type="evidence" value="ECO:0007669"/>
    <property type="project" value="TreeGrafter"/>
</dbReference>
<evidence type="ECO:0000313" key="8">
    <source>
        <dbReference type="EMBL" id="SUU89176.1"/>
    </source>
</evidence>
<sequence length="305" mass="33310">MKTETNLLRMSIAVTFVVALFGIVFGVLSGSFSIAFDGAYSLADATMTILALIVARLITSNATHNRRLHKRFSFGFWHLEPIVLGLNGIVLISVSCYALINAVANLLAGGHHLEFDYAIIYAAVTLAACLTMAFIGSRANRTIQSDFVRLDVTAWMMSGGITAALLIAFIGGWLVEGTEFAWTAPYVDPAVLALVCLVIIPMPVGTIRQAFSDILLITPEALKAHVDEVARSTVKKHGFVSYRAYVAKVGRLMQVELYFIVPPGWPAKTIEQWDALRNEIGDALGDEGPDRWLTIAFTADKEWAE</sequence>
<dbReference type="AlphaFoldDB" id="A0A380WLR8"/>
<feature type="transmembrane region" description="Helical" evidence="6">
    <location>
        <begin position="12"/>
        <end position="32"/>
    </location>
</feature>
<evidence type="ECO:0000256" key="6">
    <source>
        <dbReference type="SAM" id="Phobius"/>
    </source>
</evidence>
<evidence type="ECO:0000256" key="2">
    <source>
        <dbReference type="ARBA" id="ARBA00022448"/>
    </source>
</evidence>
<comment type="subcellular location">
    <subcellularLocation>
        <location evidence="1">Membrane</location>
        <topology evidence="1">Multi-pass membrane protein</topology>
    </subcellularLocation>
</comment>
<accession>A0A380WLR8</accession>
<feature type="transmembrane region" description="Helical" evidence="6">
    <location>
        <begin position="120"/>
        <end position="140"/>
    </location>
</feature>
<feature type="transmembrane region" description="Helical" evidence="6">
    <location>
        <begin position="38"/>
        <end position="58"/>
    </location>
</feature>
<evidence type="ECO:0000256" key="4">
    <source>
        <dbReference type="ARBA" id="ARBA00022989"/>
    </source>
</evidence>